<proteinExistence type="predicted"/>
<reference evidence="2" key="1">
    <citation type="submission" date="2023-07" db="EMBL/GenBank/DDBJ databases">
        <title>draft genome sequence of fig (Ficus carica).</title>
        <authorList>
            <person name="Takahashi T."/>
            <person name="Nishimura K."/>
        </authorList>
    </citation>
    <scope>NUCLEOTIDE SEQUENCE</scope>
</reference>
<keyword evidence="3" id="KW-1185">Reference proteome</keyword>
<keyword evidence="1" id="KW-1133">Transmembrane helix</keyword>
<dbReference type="AlphaFoldDB" id="A0AA88ACQ9"/>
<dbReference type="EMBL" id="BTGU01000046">
    <property type="protein sequence ID" value="GMN53384.1"/>
    <property type="molecule type" value="Genomic_DNA"/>
</dbReference>
<evidence type="ECO:0000256" key="1">
    <source>
        <dbReference type="SAM" id="Phobius"/>
    </source>
</evidence>
<feature type="transmembrane region" description="Helical" evidence="1">
    <location>
        <begin position="57"/>
        <end position="76"/>
    </location>
</feature>
<dbReference type="Proteomes" id="UP001187192">
    <property type="component" value="Unassembled WGS sequence"/>
</dbReference>
<comment type="caution">
    <text evidence="2">The sequence shown here is derived from an EMBL/GenBank/DDBJ whole genome shotgun (WGS) entry which is preliminary data.</text>
</comment>
<name>A0AA88ACQ9_FICCA</name>
<feature type="transmembrane region" description="Helical" evidence="1">
    <location>
        <begin position="96"/>
        <end position="123"/>
    </location>
</feature>
<protein>
    <submittedName>
        <fullName evidence="2">Uncharacterized protein</fullName>
    </submittedName>
</protein>
<accession>A0AA88ACQ9</accession>
<keyword evidence="1" id="KW-0812">Transmembrane</keyword>
<sequence length="137" mass="15293">MHSMKLNVGLRCLSWVACVPHVQPVFHPCCWPSFHYGPIVSMVAPTLMGVALPKVAVVHLFSFVWFMCLFVSRAEVSPLVSHVGFCVDMDFVDRVLVVVWLTVVWLADLAFALPVIGVFLHAWDRRSLQLSSSGLIT</sequence>
<gene>
    <name evidence="2" type="ORF">TIFTF001_022519</name>
</gene>
<keyword evidence="1" id="KW-0472">Membrane</keyword>
<evidence type="ECO:0000313" key="2">
    <source>
        <dbReference type="EMBL" id="GMN53384.1"/>
    </source>
</evidence>
<organism evidence="2 3">
    <name type="scientific">Ficus carica</name>
    <name type="common">Common fig</name>
    <dbReference type="NCBI Taxonomy" id="3494"/>
    <lineage>
        <taxon>Eukaryota</taxon>
        <taxon>Viridiplantae</taxon>
        <taxon>Streptophyta</taxon>
        <taxon>Embryophyta</taxon>
        <taxon>Tracheophyta</taxon>
        <taxon>Spermatophyta</taxon>
        <taxon>Magnoliopsida</taxon>
        <taxon>eudicotyledons</taxon>
        <taxon>Gunneridae</taxon>
        <taxon>Pentapetalae</taxon>
        <taxon>rosids</taxon>
        <taxon>fabids</taxon>
        <taxon>Rosales</taxon>
        <taxon>Moraceae</taxon>
        <taxon>Ficeae</taxon>
        <taxon>Ficus</taxon>
    </lineage>
</organism>
<evidence type="ECO:0000313" key="3">
    <source>
        <dbReference type="Proteomes" id="UP001187192"/>
    </source>
</evidence>